<organism evidence="1 2">
    <name type="scientific">Lederbergia galactosidilytica</name>
    <dbReference type="NCBI Taxonomy" id="217031"/>
    <lineage>
        <taxon>Bacteria</taxon>
        <taxon>Bacillati</taxon>
        <taxon>Bacillota</taxon>
        <taxon>Bacilli</taxon>
        <taxon>Bacillales</taxon>
        <taxon>Bacillaceae</taxon>
        <taxon>Lederbergia</taxon>
    </lineage>
</organism>
<evidence type="ECO:0000313" key="2">
    <source>
        <dbReference type="Proteomes" id="UP000053881"/>
    </source>
</evidence>
<name>A0A0Q9Y834_9BACI</name>
<accession>A0A0Q9Y834</accession>
<sequence>MHPQNFVPNPFVWKKEEKILSFDSATMNRKIFETTFSGIKKGNGGLFTRTDDSFVGFRLDKGNGGLFTRTDDSFVGFRLDRP</sequence>
<proteinExistence type="predicted"/>
<reference evidence="1 2" key="1">
    <citation type="submission" date="2015-06" db="EMBL/GenBank/DDBJ databases">
        <title>Genome sequencing project of Bacillus galactosidilyticus PL133.</title>
        <authorList>
            <person name="Gaiero J."/>
            <person name="Nicol R."/>
            <person name="Habash M."/>
        </authorList>
    </citation>
    <scope>NUCLEOTIDE SEQUENCE [LARGE SCALE GENOMIC DNA]</scope>
    <source>
        <strain evidence="1 2">PL133</strain>
    </source>
</reference>
<dbReference type="PATRIC" id="fig|217031.4.peg.535"/>
<evidence type="ECO:0000313" key="1">
    <source>
        <dbReference type="EMBL" id="KRG16972.1"/>
    </source>
</evidence>
<gene>
    <name evidence="1" type="ORF">ACA29_01515</name>
</gene>
<comment type="caution">
    <text evidence="1">The sequence shown here is derived from an EMBL/GenBank/DDBJ whole genome shotgun (WGS) entry which is preliminary data.</text>
</comment>
<dbReference type="EMBL" id="LGPB01000017">
    <property type="protein sequence ID" value="KRG16972.1"/>
    <property type="molecule type" value="Genomic_DNA"/>
</dbReference>
<protein>
    <submittedName>
        <fullName evidence="1">Uncharacterized protein</fullName>
    </submittedName>
</protein>
<dbReference type="AlphaFoldDB" id="A0A0Q9Y834"/>
<dbReference type="Proteomes" id="UP000053881">
    <property type="component" value="Unassembled WGS sequence"/>
</dbReference>